<dbReference type="InterPro" id="IPR009057">
    <property type="entry name" value="Homeodomain-like_sf"/>
</dbReference>
<dbReference type="Gene3D" id="1.10.10.60">
    <property type="entry name" value="Homeodomain-like"/>
    <property type="match status" value="1"/>
</dbReference>
<organism evidence="6 7">
    <name type="scientific">Pedobacter westerhofensis</name>
    <dbReference type="NCBI Taxonomy" id="425512"/>
    <lineage>
        <taxon>Bacteria</taxon>
        <taxon>Pseudomonadati</taxon>
        <taxon>Bacteroidota</taxon>
        <taxon>Sphingobacteriia</taxon>
        <taxon>Sphingobacteriales</taxon>
        <taxon>Sphingobacteriaceae</taxon>
        <taxon>Pedobacter</taxon>
    </lineage>
</organism>
<keyword evidence="2 4" id="KW-0238">DNA-binding</keyword>
<protein>
    <submittedName>
        <fullName evidence="6">Transcriptional regulator, TetR family</fullName>
    </submittedName>
</protein>
<dbReference type="PANTHER" id="PTHR47506">
    <property type="entry name" value="TRANSCRIPTIONAL REGULATORY PROTEIN"/>
    <property type="match status" value="1"/>
</dbReference>
<evidence type="ECO:0000256" key="2">
    <source>
        <dbReference type="ARBA" id="ARBA00023125"/>
    </source>
</evidence>
<keyword evidence="7" id="KW-1185">Reference proteome</keyword>
<evidence type="ECO:0000259" key="5">
    <source>
        <dbReference type="PROSITE" id="PS50977"/>
    </source>
</evidence>
<feature type="domain" description="HTH tetR-type" evidence="5">
    <location>
        <begin position="6"/>
        <end position="66"/>
    </location>
</feature>
<dbReference type="GO" id="GO:0003677">
    <property type="term" value="F:DNA binding"/>
    <property type="evidence" value="ECO:0007669"/>
    <property type="project" value="UniProtKB-UniRule"/>
</dbReference>
<dbReference type="PANTHER" id="PTHR47506:SF10">
    <property type="entry name" value="TRANSCRIPTIONAL REGULATORY PROTEIN"/>
    <property type="match status" value="1"/>
</dbReference>
<dbReference type="Gene3D" id="1.10.357.10">
    <property type="entry name" value="Tetracycline Repressor, domain 2"/>
    <property type="match status" value="1"/>
</dbReference>
<keyword evidence="3" id="KW-0804">Transcription</keyword>
<dbReference type="AlphaFoldDB" id="A0A521FEA1"/>
<dbReference type="PROSITE" id="PS50977">
    <property type="entry name" value="HTH_TETR_2"/>
    <property type="match status" value="1"/>
</dbReference>
<dbReference type="InterPro" id="IPR001647">
    <property type="entry name" value="HTH_TetR"/>
</dbReference>
<dbReference type="Pfam" id="PF16925">
    <property type="entry name" value="TetR_C_13"/>
    <property type="match status" value="1"/>
</dbReference>
<dbReference type="SUPFAM" id="SSF46689">
    <property type="entry name" value="Homeodomain-like"/>
    <property type="match status" value="1"/>
</dbReference>
<dbReference type="Pfam" id="PF00440">
    <property type="entry name" value="TetR_N"/>
    <property type="match status" value="1"/>
</dbReference>
<dbReference type="SUPFAM" id="SSF48498">
    <property type="entry name" value="Tetracyclin repressor-like, C-terminal domain"/>
    <property type="match status" value="1"/>
</dbReference>
<proteinExistence type="predicted"/>
<evidence type="ECO:0000256" key="3">
    <source>
        <dbReference type="ARBA" id="ARBA00023163"/>
    </source>
</evidence>
<accession>A0A521FEA1</accession>
<dbReference type="Proteomes" id="UP000320300">
    <property type="component" value="Unassembled WGS sequence"/>
</dbReference>
<dbReference type="EMBL" id="FXTN01000011">
    <property type="protein sequence ID" value="SMO94334.1"/>
    <property type="molecule type" value="Genomic_DNA"/>
</dbReference>
<name>A0A521FEA1_9SPHI</name>
<dbReference type="OrthoDB" id="9795242at2"/>
<gene>
    <name evidence="6" type="ORF">SAMN06265348_111190</name>
</gene>
<evidence type="ECO:0000256" key="4">
    <source>
        <dbReference type="PROSITE-ProRule" id="PRU00335"/>
    </source>
</evidence>
<evidence type="ECO:0000256" key="1">
    <source>
        <dbReference type="ARBA" id="ARBA00023015"/>
    </source>
</evidence>
<keyword evidence="1" id="KW-0805">Transcription regulation</keyword>
<evidence type="ECO:0000313" key="6">
    <source>
        <dbReference type="EMBL" id="SMO94334.1"/>
    </source>
</evidence>
<feature type="DNA-binding region" description="H-T-H motif" evidence="4">
    <location>
        <begin position="29"/>
        <end position="48"/>
    </location>
</feature>
<dbReference type="InterPro" id="IPR036271">
    <property type="entry name" value="Tet_transcr_reg_TetR-rel_C_sf"/>
</dbReference>
<evidence type="ECO:0000313" key="7">
    <source>
        <dbReference type="Proteomes" id="UP000320300"/>
    </source>
</evidence>
<reference evidence="6 7" key="1">
    <citation type="submission" date="2017-05" db="EMBL/GenBank/DDBJ databases">
        <authorList>
            <person name="Varghese N."/>
            <person name="Submissions S."/>
        </authorList>
    </citation>
    <scope>NUCLEOTIDE SEQUENCE [LARGE SCALE GENOMIC DNA]</scope>
    <source>
        <strain evidence="6 7">DSM 19036</strain>
    </source>
</reference>
<dbReference type="RefSeq" id="WP_142530158.1">
    <property type="nucleotide sequence ID" value="NZ_CBCSJO010000001.1"/>
</dbReference>
<sequence length="192" mass="21694">MPRLKEFDYDQKLETARNLFWEKGYNATSMHDLVDTLKLNRSSIYDTYGNKHTLFIKCLNSYILKKEGDYQAAAAKANSPLEAVQLIIKSVVKNMVLEEKTCMSVKTTFELGQTDPETQALLNNQAKNSVRLFSGLLQTAKDQGELAQDKDPEMIAHFIVASFSSLWNADILFKDKKLTKKLLDHLIGTIAG</sequence>
<dbReference type="InterPro" id="IPR011075">
    <property type="entry name" value="TetR_C"/>
</dbReference>